<evidence type="ECO:0000313" key="4">
    <source>
        <dbReference type="EMBL" id="MBM7813104.1"/>
    </source>
</evidence>
<organism evidence="4 5">
    <name type="scientific">Saccharothrix algeriensis</name>
    <dbReference type="NCBI Taxonomy" id="173560"/>
    <lineage>
        <taxon>Bacteria</taxon>
        <taxon>Bacillati</taxon>
        <taxon>Actinomycetota</taxon>
        <taxon>Actinomycetes</taxon>
        <taxon>Pseudonocardiales</taxon>
        <taxon>Pseudonocardiaceae</taxon>
        <taxon>Saccharothrix</taxon>
    </lineage>
</organism>
<dbReference type="RefSeq" id="WP_204843775.1">
    <property type="nucleotide sequence ID" value="NZ_JAFBCL010000001.1"/>
</dbReference>
<feature type="domain" description="N-acetyltransferase" evidence="3">
    <location>
        <begin position="20"/>
        <end position="166"/>
    </location>
</feature>
<evidence type="ECO:0000256" key="1">
    <source>
        <dbReference type="ARBA" id="ARBA00022679"/>
    </source>
</evidence>
<sequence length="166" mass="18452">MPLRYRPTTSDDVFTLDDSFTTDAVFEVDSTPTGFTLRTVPVDPPLVKVFPADEEPPHEGFVAVDDEVRGFISVEVADWNRRLHIHQVTVAPSHRGRGVGRKLMDLALDHGRSRGARTAWLETSNVNVPAVRAYLRMGFTLCGLDTTLYRGTPAEGEIALYLARNL</sequence>
<accession>A0ABS2SBU6</accession>
<dbReference type="PANTHER" id="PTHR43877:SF2">
    <property type="entry name" value="AMINOALKYLPHOSPHONATE N-ACETYLTRANSFERASE-RELATED"/>
    <property type="match status" value="1"/>
</dbReference>
<dbReference type="Pfam" id="PF00583">
    <property type="entry name" value="Acetyltransf_1"/>
    <property type="match status" value="1"/>
</dbReference>
<evidence type="ECO:0000313" key="5">
    <source>
        <dbReference type="Proteomes" id="UP001195724"/>
    </source>
</evidence>
<name>A0ABS2SBU6_9PSEU</name>
<dbReference type="InterPro" id="IPR050832">
    <property type="entry name" value="Bact_Acetyltransf"/>
</dbReference>
<gene>
    <name evidence="4" type="ORF">JOE68_003969</name>
</gene>
<dbReference type="Proteomes" id="UP001195724">
    <property type="component" value="Unassembled WGS sequence"/>
</dbReference>
<dbReference type="InterPro" id="IPR000182">
    <property type="entry name" value="GNAT_dom"/>
</dbReference>
<dbReference type="EMBL" id="JAFBCL010000001">
    <property type="protein sequence ID" value="MBM7813104.1"/>
    <property type="molecule type" value="Genomic_DNA"/>
</dbReference>
<proteinExistence type="predicted"/>
<dbReference type="PANTHER" id="PTHR43877">
    <property type="entry name" value="AMINOALKYLPHOSPHONATE N-ACETYLTRANSFERASE-RELATED-RELATED"/>
    <property type="match status" value="1"/>
</dbReference>
<keyword evidence="5" id="KW-1185">Reference proteome</keyword>
<keyword evidence="2" id="KW-0012">Acyltransferase</keyword>
<dbReference type="Gene3D" id="3.40.630.30">
    <property type="match status" value="1"/>
</dbReference>
<reference evidence="4 5" key="1">
    <citation type="submission" date="2021-01" db="EMBL/GenBank/DDBJ databases">
        <title>Sequencing the genomes of 1000 actinobacteria strains.</title>
        <authorList>
            <person name="Klenk H.-P."/>
        </authorList>
    </citation>
    <scope>NUCLEOTIDE SEQUENCE [LARGE SCALE GENOMIC DNA]</scope>
    <source>
        <strain evidence="4 5">DSM 44581</strain>
    </source>
</reference>
<protein>
    <submittedName>
        <fullName evidence="4">Ribosomal protein S18 acetylase RimI-like enzyme</fullName>
    </submittedName>
</protein>
<dbReference type="CDD" id="cd04301">
    <property type="entry name" value="NAT_SF"/>
    <property type="match status" value="1"/>
</dbReference>
<evidence type="ECO:0000259" key="3">
    <source>
        <dbReference type="PROSITE" id="PS51186"/>
    </source>
</evidence>
<dbReference type="InterPro" id="IPR016181">
    <property type="entry name" value="Acyl_CoA_acyltransferase"/>
</dbReference>
<comment type="caution">
    <text evidence="4">The sequence shown here is derived from an EMBL/GenBank/DDBJ whole genome shotgun (WGS) entry which is preliminary data.</text>
</comment>
<keyword evidence="1" id="KW-0808">Transferase</keyword>
<dbReference type="SUPFAM" id="SSF55729">
    <property type="entry name" value="Acyl-CoA N-acyltransferases (Nat)"/>
    <property type="match status" value="1"/>
</dbReference>
<dbReference type="PROSITE" id="PS51186">
    <property type="entry name" value="GNAT"/>
    <property type="match status" value="1"/>
</dbReference>
<evidence type="ECO:0000256" key="2">
    <source>
        <dbReference type="ARBA" id="ARBA00023315"/>
    </source>
</evidence>